<organism evidence="4 5">
    <name type="scientific">Exophiala sideris</name>
    <dbReference type="NCBI Taxonomy" id="1016849"/>
    <lineage>
        <taxon>Eukaryota</taxon>
        <taxon>Fungi</taxon>
        <taxon>Dikarya</taxon>
        <taxon>Ascomycota</taxon>
        <taxon>Pezizomycotina</taxon>
        <taxon>Eurotiomycetes</taxon>
        <taxon>Chaetothyriomycetidae</taxon>
        <taxon>Chaetothyriales</taxon>
        <taxon>Herpotrichiellaceae</taxon>
        <taxon>Exophiala</taxon>
    </lineage>
</organism>
<dbReference type="InterPro" id="IPR054464">
    <property type="entry name" value="ULD_fung"/>
</dbReference>
<gene>
    <name evidence="4" type="ORF">PV11_06461</name>
</gene>
<dbReference type="STRING" id="1016849.A0A0D1Y7K6"/>
<evidence type="ECO:0000259" key="2">
    <source>
        <dbReference type="Pfam" id="PF06985"/>
    </source>
</evidence>
<dbReference type="SUPFAM" id="SSF48371">
    <property type="entry name" value="ARM repeat"/>
    <property type="match status" value="1"/>
</dbReference>
<sequence length="904" mass="102587">MRLLQFDSNGEVSLTKYFTSNIPRYAILSHTWGADDDEVTFTDIRDGCGKRKAGYVKIKFCGKQAQKDNVQYFWVDTCCIDKSSSAELQEAINSMFRWYQKADKCYVYLSDVSTAIHTGTNHDTNDHISRALQESRWFRRGWTLQELIAPVSVEFFSSEGNHMGSKSSLEHDIHKLTGISLEVLRGRDLAEVTVEERLSWADYRETSRPEDKAYSLLGIFNIFMPLIYGEGGVNAFARLRKKIAKSANRIPQSDTIPPFGKSNDSTLCTTRKAPEVDVHQEADVSRSQFATSLGGKLTMTCKLVKSVEASKPCGCLQQGIVNRSNDISTTRAVRGTKKAVHGPSDAGNAYRSQNGQRIPVSSQLTTPGPFEILCTYVRLAWEDLSKSYDVAPSQLVLTGRGPVKTSVVTKQVSCAVSVVIMLAVYQNLHITKVIHALSERSGHGPASMALLLFATALAGHFLPRLQKSFLIYDSLCFEDAFGERLRVPHAICQHYEIFHGFLEAHFKSRPGLKFVVEKKSYRLIIGGIEGQVLDTTKWSQVIKNHPQIKLTMAIVLTDHHNGREWCMKCGNWALKRNYQMFTCDYCGKLYPIVEAFLDAKSFGNRNTLDVFPHGPQSDLSEPVLRDSIPVLRASIATCASPPRHRFAVNHSLIEDPAGFAHTMFAMEGSSLFYRKMQMTIKELIQRFNVELDTADMEWGPYWDVDFPENVIAVLERLFGLEKASVYVDYILSHVGQQYFFDYIVASLQPRIINDTYQKEDSVAVPFGTVESVLDILFNIASSTSEHRGLIANNGDVIREVLNATRRSRDEQRNELRTYCCWVFERLVIEFDSNEQNARRERVDQLQRFGVFDTMRILCDDSDWEVREEAYRVLRESGQMDESEFNKRPIPEEYRRNWVLVSGHG</sequence>
<dbReference type="OrthoDB" id="20872at2759"/>
<name>A0A0D1Y7K6_9EURO</name>
<protein>
    <submittedName>
        <fullName evidence="4">Uncharacterized protein</fullName>
    </submittedName>
</protein>
<evidence type="ECO:0000256" key="1">
    <source>
        <dbReference type="SAM" id="MobiDB-lite"/>
    </source>
</evidence>
<feature type="compositionally biased region" description="Polar residues" evidence="1">
    <location>
        <begin position="350"/>
        <end position="361"/>
    </location>
</feature>
<evidence type="ECO:0000313" key="4">
    <source>
        <dbReference type="EMBL" id="KIV78852.1"/>
    </source>
</evidence>
<dbReference type="Pfam" id="PF22893">
    <property type="entry name" value="ULD_2"/>
    <property type="match status" value="1"/>
</dbReference>
<dbReference type="Pfam" id="PF06985">
    <property type="entry name" value="HET"/>
    <property type="match status" value="1"/>
</dbReference>
<feature type="region of interest" description="Disordered" evidence="1">
    <location>
        <begin position="335"/>
        <end position="361"/>
    </location>
</feature>
<proteinExistence type="predicted"/>
<dbReference type="InterPro" id="IPR010730">
    <property type="entry name" value="HET"/>
</dbReference>
<dbReference type="PANTHER" id="PTHR10622">
    <property type="entry name" value="HET DOMAIN-CONTAINING PROTEIN"/>
    <property type="match status" value="1"/>
</dbReference>
<reference evidence="4 5" key="1">
    <citation type="submission" date="2015-01" db="EMBL/GenBank/DDBJ databases">
        <title>The Genome Sequence of Exophiala sideris CBS121828.</title>
        <authorList>
            <consortium name="The Broad Institute Genomics Platform"/>
            <person name="Cuomo C."/>
            <person name="de Hoog S."/>
            <person name="Gorbushina A."/>
            <person name="Stielow B."/>
            <person name="Teixiera M."/>
            <person name="Abouelleil A."/>
            <person name="Chapman S.B."/>
            <person name="Priest M."/>
            <person name="Young S.K."/>
            <person name="Wortman J."/>
            <person name="Nusbaum C."/>
            <person name="Birren B."/>
        </authorList>
    </citation>
    <scope>NUCLEOTIDE SEQUENCE [LARGE SCALE GENOMIC DNA]</scope>
    <source>
        <strain evidence="4 5">CBS 121828</strain>
    </source>
</reference>
<accession>A0A0D1Y7K6</accession>
<dbReference type="InterPro" id="IPR016024">
    <property type="entry name" value="ARM-type_fold"/>
</dbReference>
<feature type="domain" description="Heterokaryon incompatibility" evidence="2">
    <location>
        <begin position="25"/>
        <end position="113"/>
    </location>
</feature>
<dbReference type="Proteomes" id="UP000053599">
    <property type="component" value="Unassembled WGS sequence"/>
</dbReference>
<dbReference type="InterPro" id="IPR011989">
    <property type="entry name" value="ARM-like"/>
</dbReference>
<evidence type="ECO:0000259" key="3">
    <source>
        <dbReference type="Pfam" id="PF22893"/>
    </source>
</evidence>
<dbReference type="Gene3D" id="1.25.10.10">
    <property type="entry name" value="Leucine-rich Repeat Variant"/>
    <property type="match status" value="1"/>
</dbReference>
<feature type="domain" description="Ubiquitin-like" evidence="3">
    <location>
        <begin position="473"/>
        <end position="556"/>
    </location>
</feature>
<dbReference type="HOGENOM" id="CLU_320790_0_0_1"/>
<evidence type="ECO:0000313" key="5">
    <source>
        <dbReference type="Proteomes" id="UP000053599"/>
    </source>
</evidence>
<dbReference type="PANTHER" id="PTHR10622:SF13">
    <property type="entry name" value="NACHT DOMAIN-CONTAINING PROTEIN"/>
    <property type="match status" value="1"/>
</dbReference>
<dbReference type="EMBL" id="KN846953">
    <property type="protein sequence ID" value="KIV78852.1"/>
    <property type="molecule type" value="Genomic_DNA"/>
</dbReference>
<dbReference type="AlphaFoldDB" id="A0A0D1Y7K6"/>